<dbReference type="GO" id="GO:0015159">
    <property type="term" value="F:polysaccharide transmembrane transporter activity"/>
    <property type="evidence" value="ECO:0007669"/>
    <property type="project" value="InterPro"/>
</dbReference>
<dbReference type="PANTHER" id="PTHR33619">
    <property type="entry name" value="POLYSACCHARIDE EXPORT PROTEIN GFCE-RELATED"/>
    <property type="match status" value="1"/>
</dbReference>
<feature type="domain" description="Polysaccharide export protein N-terminal" evidence="2">
    <location>
        <begin position="60"/>
        <end position="133"/>
    </location>
</feature>
<dbReference type="PANTHER" id="PTHR33619:SF3">
    <property type="entry name" value="POLYSACCHARIDE EXPORT PROTEIN GFCE-RELATED"/>
    <property type="match status" value="1"/>
</dbReference>
<dbReference type="InterPro" id="IPR019554">
    <property type="entry name" value="Soluble_ligand-bd"/>
</dbReference>
<evidence type="ECO:0000259" key="2">
    <source>
        <dbReference type="Pfam" id="PF02563"/>
    </source>
</evidence>
<reference evidence="4" key="2">
    <citation type="journal article" date="2002" name="Biosci. Biotechnol. Biochem.">
        <title>Effects of acetan on production of bacterial cellulose by Acetobacter xylinum.</title>
        <authorList>
            <person name="Ishida T."/>
            <person name="Sugano Y."/>
            <person name="Nakai T."/>
            <person name="Shoda M."/>
        </authorList>
    </citation>
    <scope>NUCLEOTIDE SEQUENCE</scope>
    <source>
        <strain evidence="4">BPR 2001</strain>
    </source>
</reference>
<keyword evidence="1" id="KW-0732">Signal</keyword>
<proteinExistence type="predicted"/>
<dbReference type="InterPro" id="IPR003715">
    <property type="entry name" value="Poly_export_N"/>
</dbReference>
<dbReference type="AlphaFoldDB" id="Q8RR80"/>
<sequence length="214" mass="22879">MAPPPERRKTALNDLGVAMFAMIRKTCRPGILHAIGATALLALGSCASGREQSFAPVDGRAYHLGPGDQVRVITYNDPQLSNTFTVSDNGNIDFPLLGVVPAAGSAPGALAQRIAADLAKKGILYQPSVSVEIAQYRPIYILGEVNHPGQYPYQPGMTMLTAVALAGGFTYRAVTGHANDVRHEDLDTPAHEGRISRETVLLPGDVVTIEERFF</sequence>
<evidence type="ECO:0000259" key="3">
    <source>
        <dbReference type="Pfam" id="PF10531"/>
    </source>
</evidence>
<organism evidence="4">
    <name type="scientific">Komagataeibacter sucrofermentans</name>
    <dbReference type="NCBI Taxonomy" id="1053551"/>
    <lineage>
        <taxon>Bacteria</taxon>
        <taxon>Pseudomonadati</taxon>
        <taxon>Pseudomonadota</taxon>
        <taxon>Alphaproteobacteria</taxon>
        <taxon>Acetobacterales</taxon>
        <taxon>Acetobacteraceae</taxon>
        <taxon>Komagataeibacter</taxon>
    </lineage>
</organism>
<gene>
    <name evidence="4" type="primary">aceH</name>
</gene>
<dbReference type="Gene3D" id="3.10.560.10">
    <property type="entry name" value="Outer membrane lipoprotein wza domain like"/>
    <property type="match status" value="1"/>
</dbReference>
<feature type="domain" description="Soluble ligand binding" evidence="3">
    <location>
        <begin position="139"/>
        <end position="174"/>
    </location>
</feature>
<dbReference type="Pfam" id="PF10531">
    <property type="entry name" value="SLBB"/>
    <property type="match status" value="1"/>
</dbReference>
<protein>
    <submittedName>
        <fullName evidence="4">AceH</fullName>
    </submittedName>
</protein>
<dbReference type="EMBL" id="AB059427">
    <property type="protein sequence ID" value="BAB88849.1"/>
    <property type="molecule type" value="Genomic_DNA"/>
</dbReference>
<accession>Q8RR80</accession>
<evidence type="ECO:0000256" key="1">
    <source>
        <dbReference type="ARBA" id="ARBA00022729"/>
    </source>
</evidence>
<reference evidence="4" key="1">
    <citation type="journal article" date="2002" name="Biochem. Biophys. Res. Commun.">
        <title>Novel glycosyltransferase genes involved in the acetan biosynthesis of Acetobacter xylinum.</title>
        <authorList>
            <person name="Ishida T."/>
            <person name="Sugano Y."/>
            <person name="Shoda M."/>
        </authorList>
    </citation>
    <scope>NUCLEOTIDE SEQUENCE</scope>
    <source>
        <strain evidence="4">BPR 2001</strain>
    </source>
</reference>
<name>Q8RR80_9PROT</name>
<dbReference type="Pfam" id="PF02563">
    <property type="entry name" value="Poly_export"/>
    <property type="match status" value="1"/>
</dbReference>
<evidence type="ECO:0000313" key="4">
    <source>
        <dbReference type="EMBL" id="BAB88849.1"/>
    </source>
</evidence>
<dbReference type="InterPro" id="IPR049712">
    <property type="entry name" value="Poly_export"/>
</dbReference>